<organism evidence="3 4">
    <name type="scientific">Litomosoides sigmodontis</name>
    <name type="common">Filarial nematode worm</name>
    <dbReference type="NCBI Taxonomy" id="42156"/>
    <lineage>
        <taxon>Eukaryota</taxon>
        <taxon>Metazoa</taxon>
        <taxon>Ecdysozoa</taxon>
        <taxon>Nematoda</taxon>
        <taxon>Chromadorea</taxon>
        <taxon>Rhabditida</taxon>
        <taxon>Spirurina</taxon>
        <taxon>Spiruromorpha</taxon>
        <taxon>Filarioidea</taxon>
        <taxon>Onchocercidae</taxon>
        <taxon>Litomosoides</taxon>
    </lineage>
</organism>
<feature type="region of interest" description="Disordered" evidence="1">
    <location>
        <begin position="1"/>
        <end position="22"/>
    </location>
</feature>
<sequence length="817" mass="90783">MRTKYISDLIKKTTSPTPPSTAATTTLALATNAQTITGATVTVPSHIVETTLFITSSTHDASNPSTRDMIVEKELTPGQEKQEQPGHGKGANPCKFGEPAKGLDRKSLMCSSLDSAECPKGFFCHIGASQAETVCCERSGLADPCSLPMDEGKGNKQLERYYYDEHAGNCQQFIYGGVKGNENSFLTYEECRRKCMRWDLVCEMAPRASEHRSCSADRRECGEEQWCHVGSSVYSSVCCAGTSVSPCELPVAQGEGNETITRWFADGNSDRSCSRGSQCKMFTYKGLKGNQNNFLTKEECEEQCKQRCEDPCGTGIMLLTPRHSPFFCSSTNTTCPRNYWCHVGAHARTTVCCPVSDINRCEQPVAEGTGNSSLLRWYFDQSSQKCLTFYYRGKEGNQNSFLTEDNCNSACVTYQNPCNNGEPLLVDGKPRKCNPELRCPYQYYCHIGADETQNLCCHKNGNPCDQPMNQGEGESLLSRFYYDKNSHRCHGFTYFGSRGNANNFLSEEDCEATCPAVPNPCAHGRPFRNAQDEPIICGGSEGCPSNYFCHIGGFPETTNCCPGSNDTCKLPLEVGKGAEQLQRWYFDRKQQMCRQFIYREMNPCGSGTPLTDWNGKPIFCKSSGPDECPNGYFCHKGSSARTSQCCPQQDQNPCEQLLSVGYGGEMLPRWFYDASDKKCMKFLYGGLGGNENNFLSRKSCDDFCREREDYCPHGDPLMEASGKSLTQCGADGACPSGFICNVNIEKNTTVCCQDPANFCLQPMDEGWQCREESGRQTRYGYDPELDDCVYYQYRGCGGTLNNFETLEKCTEICCKND</sequence>
<keyword evidence="4" id="KW-1185">Reference proteome</keyword>
<dbReference type="Gene3D" id="4.10.410.10">
    <property type="entry name" value="Pancreatic trypsin inhibitor Kunitz domain"/>
    <property type="match status" value="7"/>
</dbReference>
<feature type="domain" description="BPTI/Kunitz inhibitor" evidence="2">
    <location>
        <begin position="361"/>
        <end position="411"/>
    </location>
</feature>
<dbReference type="CDD" id="cd22593">
    <property type="entry name" value="Kunitz_conkunitzin"/>
    <property type="match status" value="5"/>
</dbReference>
<dbReference type="OrthoDB" id="4473401at2759"/>
<dbReference type="InterPro" id="IPR053014">
    <property type="entry name" value="Cuticle_assoc_divergent"/>
</dbReference>
<dbReference type="PROSITE" id="PS50279">
    <property type="entry name" value="BPTI_KUNITZ_2"/>
    <property type="match status" value="6"/>
</dbReference>
<dbReference type="AlphaFoldDB" id="A0A3P6SZS2"/>
<dbReference type="InterPro" id="IPR002223">
    <property type="entry name" value="Kunitz_BPTI"/>
</dbReference>
<accession>A0A3P6SZS2</accession>
<feature type="domain" description="BPTI/Kunitz inhibitor" evidence="2">
    <location>
        <begin position="247"/>
        <end position="304"/>
    </location>
</feature>
<dbReference type="STRING" id="42156.A0A3P6SZS2"/>
<dbReference type="Pfam" id="PF00014">
    <property type="entry name" value="Kunitz_BPTI"/>
    <property type="match status" value="7"/>
</dbReference>
<dbReference type="SMART" id="SM00289">
    <property type="entry name" value="WR1"/>
    <property type="match status" value="6"/>
</dbReference>
<protein>
    <recommendedName>
        <fullName evidence="2">BPTI/Kunitz inhibitor domain-containing protein</fullName>
    </recommendedName>
</protein>
<evidence type="ECO:0000313" key="4">
    <source>
        <dbReference type="Proteomes" id="UP000277928"/>
    </source>
</evidence>
<dbReference type="InterPro" id="IPR036880">
    <property type="entry name" value="Kunitz_BPTI_sf"/>
</dbReference>
<dbReference type="PANTHER" id="PTHR46339">
    <property type="entry name" value="PROTEIN CBG15282-RELATED"/>
    <property type="match status" value="1"/>
</dbReference>
<dbReference type="OMA" id="RCTEICC"/>
<feature type="domain" description="BPTI/Kunitz inhibitor" evidence="2">
    <location>
        <begin position="464"/>
        <end position="514"/>
    </location>
</feature>
<feature type="domain" description="BPTI/Kunitz inhibitor" evidence="2">
    <location>
        <begin position="654"/>
        <end position="704"/>
    </location>
</feature>
<evidence type="ECO:0000259" key="2">
    <source>
        <dbReference type="PROSITE" id="PS50279"/>
    </source>
</evidence>
<dbReference type="SMART" id="SM00131">
    <property type="entry name" value="KU"/>
    <property type="match status" value="7"/>
</dbReference>
<dbReference type="InterPro" id="IPR028150">
    <property type="entry name" value="Lustrin_cystein"/>
</dbReference>
<dbReference type="Proteomes" id="UP000277928">
    <property type="component" value="Unassembled WGS sequence"/>
</dbReference>
<name>A0A3P6SZS2_LITSI</name>
<dbReference type="SUPFAM" id="SSF57362">
    <property type="entry name" value="BPTI-like"/>
    <property type="match status" value="7"/>
</dbReference>
<evidence type="ECO:0000313" key="3">
    <source>
        <dbReference type="EMBL" id="VDK73280.1"/>
    </source>
</evidence>
<gene>
    <name evidence="3" type="ORF">NLS_LOCUS2047</name>
</gene>
<dbReference type="CDD" id="cd00109">
    <property type="entry name" value="Kunitz-type"/>
    <property type="match status" value="1"/>
</dbReference>
<proteinExistence type="predicted"/>
<dbReference type="InterPro" id="IPR006150">
    <property type="entry name" value="Cys_repeat_1"/>
</dbReference>
<evidence type="ECO:0000256" key="1">
    <source>
        <dbReference type="SAM" id="MobiDB-lite"/>
    </source>
</evidence>
<dbReference type="EMBL" id="UYRX01000086">
    <property type="protein sequence ID" value="VDK73280.1"/>
    <property type="molecule type" value="Genomic_DNA"/>
</dbReference>
<feature type="domain" description="BPTI/Kunitz inhibitor" evidence="2">
    <location>
        <begin position="759"/>
        <end position="813"/>
    </location>
</feature>
<reference evidence="3 4" key="1">
    <citation type="submission" date="2018-08" db="EMBL/GenBank/DDBJ databases">
        <authorList>
            <person name="Laetsch R D."/>
            <person name="Stevens L."/>
            <person name="Kumar S."/>
            <person name="Blaxter L. M."/>
        </authorList>
    </citation>
    <scope>NUCLEOTIDE SEQUENCE [LARGE SCALE GENOMIC DNA]</scope>
</reference>
<feature type="domain" description="BPTI/Kunitz inhibitor" evidence="2">
    <location>
        <begin position="145"/>
        <end position="195"/>
    </location>
</feature>
<dbReference type="GO" id="GO:0004867">
    <property type="term" value="F:serine-type endopeptidase inhibitor activity"/>
    <property type="evidence" value="ECO:0007669"/>
    <property type="project" value="InterPro"/>
</dbReference>
<dbReference type="Pfam" id="PF14625">
    <property type="entry name" value="Lustrin_cystein"/>
    <property type="match status" value="7"/>
</dbReference>
<dbReference type="PANTHER" id="PTHR46339:SF1">
    <property type="entry name" value="BPTI_KUNITZ INHIBITOR DOMAIN-CONTAINING PROTEIN"/>
    <property type="match status" value="1"/>
</dbReference>